<gene>
    <name evidence="1" type="ORF">LTRI10_LOCUS42584</name>
</gene>
<reference evidence="1 2" key="1">
    <citation type="submission" date="2024-04" db="EMBL/GenBank/DDBJ databases">
        <authorList>
            <person name="Fracassetti M."/>
        </authorList>
    </citation>
    <scope>NUCLEOTIDE SEQUENCE [LARGE SCALE GENOMIC DNA]</scope>
</reference>
<dbReference type="AlphaFoldDB" id="A0AAV2FWA0"/>
<evidence type="ECO:0000313" key="2">
    <source>
        <dbReference type="Proteomes" id="UP001497516"/>
    </source>
</evidence>
<keyword evidence="2" id="KW-1185">Reference proteome</keyword>
<organism evidence="1 2">
    <name type="scientific">Linum trigynum</name>
    <dbReference type="NCBI Taxonomy" id="586398"/>
    <lineage>
        <taxon>Eukaryota</taxon>
        <taxon>Viridiplantae</taxon>
        <taxon>Streptophyta</taxon>
        <taxon>Embryophyta</taxon>
        <taxon>Tracheophyta</taxon>
        <taxon>Spermatophyta</taxon>
        <taxon>Magnoliopsida</taxon>
        <taxon>eudicotyledons</taxon>
        <taxon>Gunneridae</taxon>
        <taxon>Pentapetalae</taxon>
        <taxon>rosids</taxon>
        <taxon>fabids</taxon>
        <taxon>Malpighiales</taxon>
        <taxon>Linaceae</taxon>
        <taxon>Linum</taxon>
    </lineage>
</organism>
<accession>A0AAV2FWA0</accession>
<evidence type="ECO:0000313" key="1">
    <source>
        <dbReference type="EMBL" id="CAL1402596.1"/>
    </source>
</evidence>
<name>A0AAV2FWA0_9ROSI</name>
<protein>
    <submittedName>
        <fullName evidence="1">Uncharacterized protein</fullName>
    </submittedName>
</protein>
<dbReference type="Proteomes" id="UP001497516">
    <property type="component" value="Chromosome 7"/>
</dbReference>
<proteinExistence type="predicted"/>
<sequence>MGRRGLFPRAQHWPPLSGPSFFSAASAHLQSLGVALVAGEDRGWATFLVFGRRRFRGDLANAKRAVASGDLDPSVLPLACLAPEP</sequence>
<dbReference type="EMBL" id="OZ034820">
    <property type="protein sequence ID" value="CAL1402596.1"/>
    <property type="molecule type" value="Genomic_DNA"/>
</dbReference>